<dbReference type="NCBIfam" id="TIGR01444">
    <property type="entry name" value="fkbM_fam"/>
    <property type="match status" value="1"/>
</dbReference>
<dbReference type="Pfam" id="PF02475">
    <property type="entry name" value="TRM5-TYW2_MTfase"/>
    <property type="match status" value="1"/>
</dbReference>
<name>A0A3R9PES0_9CREN</name>
<keyword evidence="2" id="KW-0949">S-adenosyl-L-methionine</keyword>
<dbReference type="GO" id="GO:0032259">
    <property type="term" value="P:methylation"/>
    <property type="evidence" value="ECO:0007669"/>
    <property type="project" value="UniProtKB-KW"/>
</dbReference>
<dbReference type="Gene3D" id="3.40.50.150">
    <property type="entry name" value="Vaccinia Virus protein VP39"/>
    <property type="match status" value="1"/>
</dbReference>
<evidence type="ECO:0000259" key="3">
    <source>
        <dbReference type="Pfam" id="PF02475"/>
    </source>
</evidence>
<keyword evidence="4" id="KW-0489">Methyltransferase</keyword>
<dbReference type="PANTHER" id="PTHR34203">
    <property type="entry name" value="METHYLTRANSFERASE, FKBM FAMILY PROTEIN"/>
    <property type="match status" value="1"/>
</dbReference>
<reference evidence="4 5" key="1">
    <citation type="submission" date="2018-10" db="EMBL/GenBank/DDBJ databases">
        <title>Co-occurring genomic capacity for anaerobic methane metabolism and dissimilatory sulfite reduction discovered in the Korarchaeota.</title>
        <authorList>
            <person name="Mckay L.J."/>
            <person name="Dlakic M."/>
            <person name="Fields M.W."/>
            <person name="Delmont T.O."/>
            <person name="Eren A.M."/>
            <person name="Jay Z.J."/>
            <person name="Klingelsmith K.B."/>
            <person name="Rusch D.B."/>
            <person name="Inskeep W.P."/>
        </authorList>
    </citation>
    <scope>NUCLEOTIDE SEQUENCE [LARGE SCALE GENOMIC DNA]</scope>
    <source>
        <strain evidence="4 5">MDKW</strain>
    </source>
</reference>
<evidence type="ECO:0000256" key="2">
    <source>
        <dbReference type="ARBA" id="ARBA00022691"/>
    </source>
</evidence>
<organism evidence="4 5">
    <name type="scientific">Candidatus Methanodesulfokora washburnensis</name>
    <dbReference type="NCBI Taxonomy" id="2478471"/>
    <lineage>
        <taxon>Archaea</taxon>
        <taxon>Thermoproteota</taxon>
        <taxon>Candidatus Korarchaeia</taxon>
        <taxon>Candidatus Korarchaeia incertae sedis</taxon>
        <taxon>Candidatus Methanodesulfokora</taxon>
    </lineage>
</organism>
<comment type="caution">
    <text evidence="4">The sequence shown here is derived from an EMBL/GenBank/DDBJ whole genome shotgun (WGS) entry which is preliminary data.</text>
</comment>
<keyword evidence="5" id="KW-1185">Reference proteome</keyword>
<sequence length="196" mass="22201">MHWTIYEAFDYGEYKSLSVKDRVVVDVGAFVGDSAIYFALKGADKVIALEPHPEAYKEMLENIRLNKLENVIVPINAGLASRRGKICIERVDVERTIGTYHRPSSDGEIIALCLGELINKYGIDSNGALKLDCEGCEYDVILNDYAHVKLFDEIILECHSNVGGKPSELLKVLSRDYRCKIVKKHERTWTIHCVRK</sequence>
<evidence type="ECO:0000313" key="5">
    <source>
        <dbReference type="Proteomes" id="UP000277582"/>
    </source>
</evidence>
<dbReference type="InterPro" id="IPR056743">
    <property type="entry name" value="TRM5-TYW2-like_MTfase"/>
</dbReference>
<protein>
    <submittedName>
        <fullName evidence="4">FkbM family methyltransferase</fullName>
    </submittedName>
</protein>
<dbReference type="InterPro" id="IPR029063">
    <property type="entry name" value="SAM-dependent_MTases_sf"/>
</dbReference>
<keyword evidence="1 4" id="KW-0808">Transferase</keyword>
<evidence type="ECO:0000313" key="4">
    <source>
        <dbReference type="EMBL" id="RSN72433.1"/>
    </source>
</evidence>
<gene>
    <name evidence="4" type="ORF">D6D85_13840</name>
</gene>
<dbReference type="AlphaFoldDB" id="A0A3R9PES0"/>
<proteinExistence type="predicted"/>
<dbReference type="OrthoDB" id="57441at2157"/>
<accession>A0A3R9PES0</accession>
<evidence type="ECO:0000256" key="1">
    <source>
        <dbReference type="ARBA" id="ARBA00022679"/>
    </source>
</evidence>
<dbReference type="CDD" id="cd02440">
    <property type="entry name" value="AdoMet_MTases"/>
    <property type="match status" value="1"/>
</dbReference>
<dbReference type="Proteomes" id="UP000277582">
    <property type="component" value="Unassembled WGS sequence"/>
</dbReference>
<feature type="domain" description="TRM5/TYW2-like methyltransferase" evidence="3">
    <location>
        <begin position="18"/>
        <end position="86"/>
    </location>
</feature>
<dbReference type="GO" id="GO:0008168">
    <property type="term" value="F:methyltransferase activity"/>
    <property type="evidence" value="ECO:0007669"/>
    <property type="project" value="UniProtKB-KW"/>
</dbReference>
<dbReference type="EMBL" id="RCOS01000154">
    <property type="protein sequence ID" value="RSN72433.1"/>
    <property type="molecule type" value="Genomic_DNA"/>
</dbReference>
<dbReference type="PANTHER" id="PTHR34203:SF15">
    <property type="entry name" value="SLL1173 PROTEIN"/>
    <property type="match status" value="1"/>
</dbReference>
<dbReference type="InterPro" id="IPR052514">
    <property type="entry name" value="SAM-dependent_MTase"/>
</dbReference>
<dbReference type="SUPFAM" id="SSF53335">
    <property type="entry name" value="S-adenosyl-L-methionine-dependent methyltransferases"/>
    <property type="match status" value="1"/>
</dbReference>
<dbReference type="InterPro" id="IPR006342">
    <property type="entry name" value="FkbM_mtfrase"/>
</dbReference>